<keyword evidence="2" id="KW-1185">Reference proteome</keyword>
<sequence>MAKLLSYLQEVKKMISLKVNENDIDSNAMTFSQLSFGKGDGFQTFSYEMKIAKEELLDKLTPMYDEGVEELKEDDQITGEFEPPYPGAADYPSLLEFIDVEGSYLYEYLYAYHKFDILGIAFNEDNDVASYVINSLDSIQHIGEEIVIKGTAIKR</sequence>
<protein>
    <submittedName>
        <fullName evidence="1">Uncharacterized protein</fullName>
    </submittedName>
</protein>
<accession>A0ABS5ZGF8</accession>
<comment type="caution">
    <text evidence="1">The sequence shown here is derived from an EMBL/GenBank/DDBJ whole genome shotgun (WGS) entry which is preliminary data.</text>
</comment>
<dbReference type="Proteomes" id="UP000690515">
    <property type="component" value="Unassembled WGS sequence"/>
</dbReference>
<dbReference type="EMBL" id="JAGSOY010000052">
    <property type="protein sequence ID" value="MBU2712863.1"/>
    <property type="molecule type" value="Genomic_DNA"/>
</dbReference>
<name>A0ABS5ZGF8_9GAMM</name>
<reference evidence="1 2" key="1">
    <citation type="submission" date="2021-04" db="EMBL/GenBank/DDBJ databases">
        <authorList>
            <person name="Pira H."/>
            <person name="Risdian C."/>
            <person name="Wink J."/>
        </authorList>
    </citation>
    <scope>NUCLEOTIDE SEQUENCE [LARGE SCALE GENOMIC DNA]</scope>
    <source>
        <strain evidence="1 2">WH53</strain>
    </source>
</reference>
<proteinExistence type="predicted"/>
<evidence type="ECO:0000313" key="2">
    <source>
        <dbReference type="Proteomes" id="UP000690515"/>
    </source>
</evidence>
<dbReference type="RefSeq" id="WP_215821085.1">
    <property type="nucleotide sequence ID" value="NZ_JAGSOY010000052.1"/>
</dbReference>
<evidence type="ECO:0000313" key="1">
    <source>
        <dbReference type="EMBL" id="MBU2712863.1"/>
    </source>
</evidence>
<gene>
    <name evidence="1" type="ORF">KCG35_17485</name>
</gene>
<organism evidence="1 2">
    <name type="scientific">Zooshikella harenae</name>
    <dbReference type="NCBI Taxonomy" id="2827238"/>
    <lineage>
        <taxon>Bacteria</taxon>
        <taxon>Pseudomonadati</taxon>
        <taxon>Pseudomonadota</taxon>
        <taxon>Gammaproteobacteria</taxon>
        <taxon>Oceanospirillales</taxon>
        <taxon>Zooshikellaceae</taxon>
        <taxon>Zooshikella</taxon>
    </lineage>
</organism>